<evidence type="ECO:0000259" key="8">
    <source>
        <dbReference type="Pfam" id="PF18052"/>
    </source>
</evidence>
<dbReference type="Pfam" id="PF18052">
    <property type="entry name" value="Rx_N"/>
    <property type="match status" value="2"/>
</dbReference>
<dbReference type="Proteomes" id="UP000636709">
    <property type="component" value="Unassembled WGS sequence"/>
</dbReference>
<evidence type="ECO:0000256" key="6">
    <source>
        <dbReference type="SAM" id="MobiDB-lite"/>
    </source>
</evidence>
<proteinExistence type="inferred from homology"/>
<dbReference type="AlphaFoldDB" id="A0A835BTM8"/>
<evidence type="ECO:0000259" key="7">
    <source>
        <dbReference type="Pfam" id="PF00931"/>
    </source>
</evidence>
<dbReference type="InterPro" id="IPR027417">
    <property type="entry name" value="P-loop_NTPase"/>
</dbReference>
<dbReference type="Pfam" id="PF00931">
    <property type="entry name" value="NB-ARC"/>
    <property type="match status" value="2"/>
</dbReference>
<sequence>MTAAMTAAAAAMATAIQNLTALLQLEQRDSGFTKNAATKQELELLRDELQWRHGALREAAATQGDPAVEACSRILRHLSHDLDATIDWYLHLTHRKKQPRGRLLERLADKLVDATARAMLRRELAGEVRRLMSRLTEAGNEWHTMYMNYEPFHGQPPSRLAALHDLRDKLARDLVEGVDGEGSPEKMLRVISIYGEDGLGKTALAGEVYHAFRGRFDCVAWVSTPPHLTTKDILWSIFRQVDVDAPRDDGRDLFLRVARSCSSCPLSSTYSQRRPWPYFHRPSIMTAASAAAAAAMTTAIQKLTALLQLEEGDSEFIKNAATKQDLKLLRDELQCWHRVLCQCAATQGDPRVETCSRRLRDLSLDLDTSIDWYLRLTHRKRKPRGRLASFADEVVDATARAIRRRELAGEVRRFRNGQPSSWPWAWAGTVPVEDRRPPPRSTAAPGSSSSSPASYAASLAALDGRRDELAHDVVRGNNDGRVANKSLWVISIYGEDGLGKTALAGEVYHAIREQFDCVAWVSKPPHLTLKDILWSLLRQVDADAPRAAAADDDDNQLGSRVMATSRTYDVASSCYSEALYNVNPLGRRDQVIATVCFPSAYSVERWKNSKACACSFVPR</sequence>
<evidence type="ECO:0000256" key="5">
    <source>
        <dbReference type="ARBA" id="ARBA00022821"/>
    </source>
</evidence>
<name>A0A835BTM8_9POAL</name>
<dbReference type="EMBL" id="JACEFO010001739">
    <property type="protein sequence ID" value="KAF8714123.1"/>
    <property type="molecule type" value="Genomic_DNA"/>
</dbReference>
<dbReference type="Gene3D" id="1.20.5.4130">
    <property type="match status" value="2"/>
</dbReference>
<keyword evidence="3" id="KW-0677">Repeat</keyword>
<evidence type="ECO:0000256" key="2">
    <source>
        <dbReference type="ARBA" id="ARBA00022614"/>
    </source>
</evidence>
<evidence type="ECO:0000313" key="9">
    <source>
        <dbReference type="EMBL" id="KAF8714123.1"/>
    </source>
</evidence>
<keyword evidence="2" id="KW-0433">Leucine-rich repeat</keyword>
<organism evidence="9 10">
    <name type="scientific">Digitaria exilis</name>
    <dbReference type="NCBI Taxonomy" id="1010633"/>
    <lineage>
        <taxon>Eukaryota</taxon>
        <taxon>Viridiplantae</taxon>
        <taxon>Streptophyta</taxon>
        <taxon>Embryophyta</taxon>
        <taxon>Tracheophyta</taxon>
        <taxon>Spermatophyta</taxon>
        <taxon>Magnoliopsida</taxon>
        <taxon>Liliopsida</taxon>
        <taxon>Poales</taxon>
        <taxon>Poaceae</taxon>
        <taxon>PACMAD clade</taxon>
        <taxon>Panicoideae</taxon>
        <taxon>Panicodae</taxon>
        <taxon>Paniceae</taxon>
        <taxon>Anthephorinae</taxon>
        <taxon>Digitaria</taxon>
    </lineage>
</organism>
<dbReference type="SUPFAM" id="SSF52540">
    <property type="entry name" value="P-loop containing nucleoside triphosphate hydrolases"/>
    <property type="match status" value="2"/>
</dbReference>
<feature type="compositionally biased region" description="Low complexity" evidence="6">
    <location>
        <begin position="441"/>
        <end position="455"/>
    </location>
</feature>
<evidence type="ECO:0000256" key="4">
    <source>
        <dbReference type="ARBA" id="ARBA00022741"/>
    </source>
</evidence>
<reference evidence="9" key="1">
    <citation type="submission" date="2020-07" db="EMBL/GenBank/DDBJ databases">
        <title>Genome sequence and genetic diversity analysis of an under-domesticated orphan crop, white fonio (Digitaria exilis).</title>
        <authorList>
            <person name="Bennetzen J.L."/>
            <person name="Chen S."/>
            <person name="Ma X."/>
            <person name="Wang X."/>
            <person name="Yssel A.E.J."/>
            <person name="Chaluvadi S.R."/>
            <person name="Johnson M."/>
            <person name="Gangashetty P."/>
            <person name="Hamidou F."/>
            <person name="Sanogo M.D."/>
            <person name="Zwaenepoel A."/>
            <person name="Wallace J."/>
            <person name="Van De Peer Y."/>
            <person name="Van Deynze A."/>
        </authorList>
    </citation>
    <scope>NUCLEOTIDE SEQUENCE</scope>
    <source>
        <tissue evidence="9">Leaves</tissue>
    </source>
</reference>
<evidence type="ECO:0000256" key="3">
    <source>
        <dbReference type="ARBA" id="ARBA00022737"/>
    </source>
</evidence>
<keyword evidence="4" id="KW-0547">Nucleotide-binding</keyword>
<dbReference type="GO" id="GO:0006952">
    <property type="term" value="P:defense response"/>
    <property type="evidence" value="ECO:0007669"/>
    <property type="project" value="UniProtKB-KW"/>
</dbReference>
<feature type="domain" description="Disease resistance N-terminal" evidence="8">
    <location>
        <begin position="11"/>
        <end position="100"/>
    </location>
</feature>
<feature type="domain" description="NB-ARC" evidence="7">
    <location>
        <begin position="485"/>
        <end position="540"/>
    </location>
</feature>
<dbReference type="InterPro" id="IPR041118">
    <property type="entry name" value="Rx_N"/>
</dbReference>
<evidence type="ECO:0000256" key="1">
    <source>
        <dbReference type="ARBA" id="ARBA00008894"/>
    </source>
</evidence>
<comment type="similarity">
    <text evidence="1">Belongs to the disease resistance NB-LRR family.</text>
</comment>
<dbReference type="PANTHER" id="PTHR19338">
    <property type="entry name" value="TRANSLOCASE OF INNER MITOCHONDRIAL MEMBRANE 13 HOMOLOG"/>
    <property type="match status" value="1"/>
</dbReference>
<comment type="caution">
    <text evidence="9">The sequence shown here is derived from an EMBL/GenBank/DDBJ whole genome shotgun (WGS) entry which is preliminary data.</text>
</comment>
<feature type="domain" description="Disease resistance N-terminal" evidence="8">
    <location>
        <begin position="295"/>
        <end position="382"/>
    </location>
</feature>
<keyword evidence="5" id="KW-0611">Plant defense</keyword>
<gene>
    <name evidence="9" type="ORF">HU200_028130</name>
</gene>
<accession>A0A835BTM8</accession>
<feature type="domain" description="NB-ARC" evidence="7">
    <location>
        <begin position="185"/>
        <end position="242"/>
    </location>
</feature>
<dbReference type="GO" id="GO:0043531">
    <property type="term" value="F:ADP binding"/>
    <property type="evidence" value="ECO:0007669"/>
    <property type="project" value="InterPro"/>
</dbReference>
<evidence type="ECO:0000313" key="10">
    <source>
        <dbReference type="Proteomes" id="UP000636709"/>
    </source>
</evidence>
<feature type="region of interest" description="Disordered" evidence="6">
    <location>
        <begin position="429"/>
        <end position="455"/>
    </location>
</feature>
<dbReference type="Gene3D" id="3.40.50.300">
    <property type="entry name" value="P-loop containing nucleotide triphosphate hydrolases"/>
    <property type="match status" value="2"/>
</dbReference>
<dbReference type="PANTHER" id="PTHR19338:SF46">
    <property type="entry name" value="NB-ARC DOMAIN-CONTAINING PROTEIN"/>
    <property type="match status" value="1"/>
</dbReference>
<protein>
    <recommendedName>
        <fullName evidence="11">NB-ARC domain-containing protein</fullName>
    </recommendedName>
</protein>
<evidence type="ECO:0008006" key="11">
    <source>
        <dbReference type="Google" id="ProtNLM"/>
    </source>
</evidence>
<dbReference type="OrthoDB" id="6161812at2759"/>
<dbReference type="InterPro" id="IPR002182">
    <property type="entry name" value="NB-ARC"/>
</dbReference>
<keyword evidence="10" id="KW-1185">Reference proteome</keyword>